<dbReference type="SUPFAM" id="SSF53474">
    <property type="entry name" value="alpha/beta-Hydrolases"/>
    <property type="match status" value="1"/>
</dbReference>
<evidence type="ECO:0000313" key="4">
    <source>
        <dbReference type="Proteomes" id="UP000027154"/>
    </source>
</evidence>
<dbReference type="EMBL" id="JJNZ01000014">
    <property type="protein sequence ID" value="KDC52304.1"/>
    <property type="molecule type" value="Genomic_DNA"/>
</dbReference>
<dbReference type="Gene3D" id="3.40.50.1820">
    <property type="entry name" value="alpha/beta hydrolase"/>
    <property type="match status" value="1"/>
</dbReference>
<sequence length="127" mass="14422">MYRIKPDKKIFVVYSYGGLLGANILITHPELFEYYILGSPSFWYDNKAMFRLESNYAKSNKAMKAQVFIYIGSEEGSMVEEMLAFETQLKSRNCRGLSIQSKVLAGLSHRSAFAVLLTYGLQKAISK</sequence>
<name>A0ABD3YBX0_9GAMM</name>
<organism evidence="3 4">
    <name type="scientific">Pseudoalteromonas fuliginea</name>
    <dbReference type="NCBI Taxonomy" id="1872678"/>
    <lineage>
        <taxon>Bacteria</taxon>
        <taxon>Pseudomonadati</taxon>
        <taxon>Pseudomonadota</taxon>
        <taxon>Gammaproteobacteria</taxon>
        <taxon>Alteromonadales</taxon>
        <taxon>Pseudoalteromonadaceae</taxon>
        <taxon>Pseudoalteromonas</taxon>
    </lineage>
</organism>
<dbReference type="GO" id="GO:0016787">
    <property type="term" value="F:hydrolase activity"/>
    <property type="evidence" value="ECO:0007669"/>
    <property type="project" value="UniProtKB-KW"/>
</dbReference>
<keyword evidence="2" id="KW-0378">Hydrolase</keyword>
<evidence type="ECO:0000256" key="2">
    <source>
        <dbReference type="ARBA" id="ARBA00022801"/>
    </source>
</evidence>
<dbReference type="Proteomes" id="UP000027154">
    <property type="component" value="Unassembled WGS sequence"/>
</dbReference>
<protein>
    <recommendedName>
        <fullName evidence="5">Alpha/beta hydrolase</fullName>
    </recommendedName>
</protein>
<dbReference type="InterPro" id="IPR052558">
    <property type="entry name" value="Siderophore_Hydrolase_D"/>
</dbReference>
<dbReference type="InterPro" id="IPR029058">
    <property type="entry name" value="AB_hydrolase_fold"/>
</dbReference>
<evidence type="ECO:0000256" key="1">
    <source>
        <dbReference type="ARBA" id="ARBA00005622"/>
    </source>
</evidence>
<evidence type="ECO:0008006" key="5">
    <source>
        <dbReference type="Google" id="ProtNLM"/>
    </source>
</evidence>
<proteinExistence type="inferred from homology"/>
<dbReference type="PANTHER" id="PTHR40841:SF2">
    <property type="entry name" value="SIDEROPHORE-DEGRADING ESTERASE (EUROFUNG)"/>
    <property type="match status" value="1"/>
</dbReference>
<evidence type="ECO:0000313" key="3">
    <source>
        <dbReference type="EMBL" id="KDC52304.1"/>
    </source>
</evidence>
<comment type="similarity">
    <text evidence="1">Belongs to the esterase D family.</text>
</comment>
<comment type="caution">
    <text evidence="3">The sequence shown here is derived from an EMBL/GenBank/DDBJ whole genome shotgun (WGS) entry which is preliminary data.</text>
</comment>
<gene>
    <name evidence="3" type="ORF">DC53_05080</name>
</gene>
<dbReference type="AlphaFoldDB" id="A0ABD3YBX0"/>
<accession>A0ABD3YBX0</accession>
<dbReference type="PANTHER" id="PTHR40841">
    <property type="entry name" value="SIDEROPHORE TRIACETYLFUSARININE C ESTERASE"/>
    <property type="match status" value="1"/>
</dbReference>
<reference evidence="3 4" key="1">
    <citation type="submission" date="2014-04" db="EMBL/GenBank/DDBJ databases">
        <title>Pseudoalteromonas galatheae sp. nov., isolated from a deep-sea polychaete near Canal Concepcion, Chile.</title>
        <authorList>
            <person name="Machado H.R."/>
            <person name="Gram L."/>
            <person name="Vynne N.G."/>
        </authorList>
    </citation>
    <scope>NUCLEOTIDE SEQUENCE [LARGE SCALE GENOMIC DNA]</scope>
    <source>
        <strain evidence="3 4">KMM216</strain>
    </source>
</reference>